<evidence type="ECO:0000313" key="2">
    <source>
        <dbReference type="Proteomes" id="UP000250235"/>
    </source>
</evidence>
<dbReference type="EMBL" id="KV007075">
    <property type="protein sequence ID" value="KZV31883.1"/>
    <property type="molecule type" value="Genomic_DNA"/>
</dbReference>
<dbReference type="AlphaFoldDB" id="A0A2Z7BBL1"/>
<protein>
    <submittedName>
        <fullName evidence="1">Uncharacterized protein</fullName>
    </submittedName>
</protein>
<dbReference type="Proteomes" id="UP000250235">
    <property type="component" value="Unassembled WGS sequence"/>
</dbReference>
<organism evidence="1 2">
    <name type="scientific">Dorcoceras hygrometricum</name>
    <dbReference type="NCBI Taxonomy" id="472368"/>
    <lineage>
        <taxon>Eukaryota</taxon>
        <taxon>Viridiplantae</taxon>
        <taxon>Streptophyta</taxon>
        <taxon>Embryophyta</taxon>
        <taxon>Tracheophyta</taxon>
        <taxon>Spermatophyta</taxon>
        <taxon>Magnoliopsida</taxon>
        <taxon>eudicotyledons</taxon>
        <taxon>Gunneridae</taxon>
        <taxon>Pentapetalae</taxon>
        <taxon>asterids</taxon>
        <taxon>lamiids</taxon>
        <taxon>Lamiales</taxon>
        <taxon>Gesneriaceae</taxon>
        <taxon>Didymocarpoideae</taxon>
        <taxon>Trichosporeae</taxon>
        <taxon>Loxocarpinae</taxon>
        <taxon>Dorcoceras</taxon>
    </lineage>
</organism>
<gene>
    <name evidence="1" type="ORF">F511_20593</name>
</gene>
<sequence length="109" mass="11930">MVDNSDESESGSVGLLSLRRFVLYLFRRLWKRIAGSVTDLCCSDFVVAAVCDNYSSDAADVDVNAGQLSCSSKRKRRRFVVATGSPAASFYQSLRDFSSAQTFSADLPI</sequence>
<reference evidence="1 2" key="1">
    <citation type="journal article" date="2015" name="Proc. Natl. Acad. Sci. U.S.A.">
        <title>The resurrection genome of Boea hygrometrica: A blueprint for survival of dehydration.</title>
        <authorList>
            <person name="Xiao L."/>
            <person name="Yang G."/>
            <person name="Zhang L."/>
            <person name="Yang X."/>
            <person name="Zhao S."/>
            <person name="Ji Z."/>
            <person name="Zhou Q."/>
            <person name="Hu M."/>
            <person name="Wang Y."/>
            <person name="Chen M."/>
            <person name="Xu Y."/>
            <person name="Jin H."/>
            <person name="Xiao X."/>
            <person name="Hu G."/>
            <person name="Bao F."/>
            <person name="Hu Y."/>
            <person name="Wan P."/>
            <person name="Li L."/>
            <person name="Deng X."/>
            <person name="Kuang T."/>
            <person name="Xiang C."/>
            <person name="Zhu J.K."/>
            <person name="Oliver M.J."/>
            <person name="He Y."/>
        </authorList>
    </citation>
    <scope>NUCLEOTIDE SEQUENCE [LARGE SCALE GENOMIC DNA]</scope>
    <source>
        <strain evidence="2">cv. XS01</strain>
    </source>
</reference>
<evidence type="ECO:0000313" key="1">
    <source>
        <dbReference type="EMBL" id="KZV31883.1"/>
    </source>
</evidence>
<proteinExistence type="predicted"/>
<accession>A0A2Z7BBL1</accession>
<name>A0A2Z7BBL1_9LAMI</name>
<keyword evidence="2" id="KW-1185">Reference proteome</keyword>